<protein>
    <submittedName>
        <fullName evidence="1">Uncharacterized protein</fullName>
    </submittedName>
</protein>
<dbReference type="EMBL" id="GGEC01090254">
    <property type="protein sequence ID" value="MBX70738.1"/>
    <property type="molecule type" value="Transcribed_RNA"/>
</dbReference>
<proteinExistence type="predicted"/>
<sequence>MVKVRLSCGAKT</sequence>
<evidence type="ECO:0000313" key="1">
    <source>
        <dbReference type="EMBL" id="MBX70738.1"/>
    </source>
</evidence>
<accession>A0A2P2QUW8</accession>
<reference evidence="1" key="1">
    <citation type="submission" date="2018-02" db="EMBL/GenBank/DDBJ databases">
        <title>Rhizophora mucronata_Transcriptome.</title>
        <authorList>
            <person name="Meera S.P."/>
            <person name="Sreeshan A."/>
            <person name="Augustine A."/>
        </authorList>
    </citation>
    <scope>NUCLEOTIDE SEQUENCE</scope>
    <source>
        <tissue evidence="1">Leaf</tissue>
    </source>
</reference>
<name>A0A2P2QUW8_RHIMU</name>
<organism evidence="1">
    <name type="scientific">Rhizophora mucronata</name>
    <name type="common">Asiatic mangrove</name>
    <dbReference type="NCBI Taxonomy" id="61149"/>
    <lineage>
        <taxon>Eukaryota</taxon>
        <taxon>Viridiplantae</taxon>
        <taxon>Streptophyta</taxon>
        <taxon>Embryophyta</taxon>
        <taxon>Tracheophyta</taxon>
        <taxon>Spermatophyta</taxon>
        <taxon>Magnoliopsida</taxon>
        <taxon>eudicotyledons</taxon>
        <taxon>Gunneridae</taxon>
        <taxon>Pentapetalae</taxon>
        <taxon>rosids</taxon>
        <taxon>fabids</taxon>
        <taxon>Malpighiales</taxon>
        <taxon>Rhizophoraceae</taxon>
        <taxon>Rhizophora</taxon>
    </lineage>
</organism>